<gene>
    <name evidence="2" type="ORF">C0674_04515</name>
    <name evidence="1" type="ORF">St703_09190</name>
</gene>
<dbReference type="EMBL" id="CP025688">
    <property type="protein sequence ID" value="QAA21938.1"/>
    <property type="molecule type" value="Genomic_DNA"/>
</dbReference>
<organism evidence="1 4">
    <name type="scientific">Sporolactobacillus terrae</name>
    <dbReference type="NCBI Taxonomy" id="269673"/>
    <lineage>
        <taxon>Bacteria</taxon>
        <taxon>Bacillati</taxon>
        <taxon>Bacillota</taxon>
        <taxon>Bacilli</taxon>
        <taxon>Bacillales</taxon>
        <taxon>Sporolactobacillaceae</taxon>
        <taxon>Sporolactobacillus</taxon>
    </lineage>
</organism>
<evidence type="ECO:0008006" key="5">
    <source>
        <dbReference type="Google" id="ProtNLM"/>
    </source>
</evidence>
<proteinExistence type="predicted"/>
<dbReference type="EMBL" id="AP021853">
    <property type="protein sequence ID" value="BBN98214.1"/>
    <property type="molecule type" value="Genomic_DNA"/>
</dbReference>
<evidence type="ECO:0000313" key="2">
    <source>
        <dbReference type="EMBL" id="QAA21938.1"/>
    </source>
</evidence>
<name>A0A410D741_9BACL</name>
<accession>A0A410D741</accession>
<evidence type="ECO:0000313" key="1">
    <source>
        <dbReference type="EMBL" id="BBN98214.1"/>
    </source>
</evidence>
<dbReference type="AlphaFoldDB" id="A0A410D741"/>
<protein>
    <recommendedName>
        <fullName evidence="5">Flagellar protein</fullName>
    </recommendedName>
</protein>
<dbReference type="Proteomes" id="UP000326951">
    <property type="component" value="Chromosome"/>
</dbReference>
<dbReference type="NCBIfam" id="TIGR03826">
    <property type="entry name" value="YvyF"/>
    <property type="match status" value="1"/>
</dbReference>
<dbReference type="InterPro" id="IPR022258">
    <property type="entry name" value="Flagellar_operon_YvyF"/>
</dbReference>
<dbReference type="STRING" id="1449983.GCA_000647835_03209"/>
<dbReference type="Proteomes" id="UP000285882">
    <property type="component" value="Chromosome"/>
</dbReference>
<dbReference type="RefSeq" id="WP_128166378.1">
    <property type="nucleotide sequence ID" value="NZ_AP021853.1"/>
</dbReference>
<reference evidence="2 3" key="1">
    <citation type="submission" date="2018-01" db="EMBL/GenBank/DDBJ databases">
        <title>Complete genome sequencing of Sporolactobacillus terrae DLG3.</title>
        <authorList>
            <person name="Nam Y.-D."/>
            <person name="Kang J."/>
            <person name="Chung W.-H."/>
        </authorList>
    </citation>
    <scope>NUCLEOTIDE SEQUENCE [LARGE SCALE GENOMIC DNA]</scope>
    <source>
        <strain evidence="2 3">DLG3</strain>
    </source>
</reference>
<keyword evidence="3" id="KW-1185">Reference proteome</keyword>
<evidence type="ECO:0000313" key="3">
    <source>
        <dbReference type="Proteomes" id="UP000285882"/>
    </source>
</evidence>
<evidence type="ECO:0000313" key="4">
    <source>
        <dbReference type="Proteomes" id="UP000326951"/>
    </source>
</evidence>
<reference evidence="1 4" key="2">
    <citation type="submission" date="2019-09" db="EMBL/GenBank/DDBJ databases">
        <title>Complete genome sequence of Sporolactobacillus terrae 70-3.</title>
        <authorList>
            <person name="Tanaka N."/>
            <person name="Shiwa Y."/>
            <person name="Fujita N."/>
            <person name="Tanasupawat S."/>
        </authorList>
    </citation>
    <scope>NUCLEOTIDE SEQUENCE [LARGE SCALE GENOMIC DNA]</scope>
    <source>
        <strain evidence="1 4">70-3</strain>
    </source>
</reference>
<sequence>MAELENCKGCGKLFVRVSSPYCPACLKKQEAQFEQVYRYIRQQEHRMATVSQVHEATDVSVNLIYQWIREGRLKPSIFQNLGYPCRSCGKMIQNGVLCDDCLKKLEHDIDQDDDEHDAALKANRVKTYYTRGESRHN</sequence>